<dbReference type="Proteomes" id="UP001303046">
    <property type="component" value="Unassembled WGS sequence"/>
</dbReference>
<feature type="compositionally biased region" description="Basic and acidic residues" evidence="4">
    <location>
        <begin position="335"/>
        <end position="354"/>
    </location>
</feature>
<feature type="compositionally biased region" description="Basic and acidic residues" evidence="4">
    <location>
        <begin position="548"/>
        <end position="564"/>
    </location>
</feature>
<feature type="compositionally biased region" description="Basic and acidic residues" evidence="4">
    <location>
        <begin position="424"/>
        <end position="447"/>
    </location>
</feature>
<dbReference type="Gene3D" id="3.80.10.10">
    <property type="entry name" value="Ribonuclease Inhibitor"/>
    <property type="match status" value="1"/>
</dbReference>
<evidence type="ECO:0000256" key="1">
    <source>
        <dbReference type="ARBA" id="ARBA00004245"/>
    </source>
</evidence>
<keyword evidence="6" id="KW-1185">Reference proteome</keyword>
<reference evidence="5 6" key="1">
    <citation type="submission" date="2023-08" db="EMBL/GenBank/DDBJ databases">
        <title>A Necator americanus chromosomal reference genome.</title>
        <authorList>
            <person name="Ilik V."/>
            <person name="Petrzelkova K.J."/>
            <person name="Pardy F."/>
            <person name="Fuh T."/>
            <person name="Niatou-Singa F.S."/>
            <person name="Gouil Q."/>
            <person name="Baker L."/>
            <person name="Ritchie M.E."/>
            <person name="Jex A.R."/>
            <person name="Gazzola D."/>
            <person name="Li H."/>
            <person name="Toshio Fujiwara R."/>
            <person name="Zhan B."/>
            <person name="Aroian R.V."/>
            <person name="Pafco B."/>
            <person name="Schwarz E.M."/>
        </authorList>
    </citation>
    <scope>NUCLEOTIDE SEQUENCE [LARGE SCALE GENOMIC DNA]</scope>
    <source>
        <strain evidence="5 6">Aroian</strain>
        <tissue evidence="5">Whole animal</tissue>
    </source>
</reference>
<feature type="compositionally biased region" description="Low complexity" evidence="4">
    <location>
        <begin position="282"/>
        <end position="297"/>
    </location>
</feature>
<accession>A0ABR1DWJ0</accession>
<evidence type="ECO:0000256" key="2">
    <source>
        <dbReference type="ARBA" id="ARBA00022490"/>
    </source>
</evidence>
<proteinExistence type="predicted"/>
<feature type="compositionally biased region" description="Basic and acidic residues" evidence="4">
    <location>
        <begin position="501"/>
        <end position="523"/>
    </location>
</feature>
<gene>
    <name evidence="5" type="primary">Necator_chrV.g18308</name>
    <name evidence="5" type="ORF">RB195_013517</name>
</gene>
<comment type="caution">
    <text evidence="5">The sequence shown here is derived from an EMBL/GenBank/DDBJ whole genome shotgun (WGS) entry which is preliminary data.</text>
</comment>
<evidence type="ECO:0000256" key="4">
    <source>
        <dbReference type="SAM" id="MobiDB-lite"/>
    </source>
</evidence>
<dbReference type="PANTHER" id="PTHR10901:SF16">
    <property type="entry name" value="TROPOMODULIN"/>
    <property type="match status" value="1"/>
</dbReference>
<feature type="compositionally biased region" description="Low complexity" evidence="4">
    <location>
        <begin position="305"/>
        <end position="316"/>
    </location>
</feature>
<dbReference type="SUPFAM" id="SSF52047">
    <property type="entry name" value="RNI-like"/>
    <property type="match status" value="1"/>
</dbReference>
<feature type="compositionally biased region" description="Low complexity" evidence="4">
    <location>
        <begin position="577"/>
        <end position="587"/>
    </location>
</feature>
<feature type="compositionally biased region" description="Polar residues" evidence="4">
    <location>
        <begin position="321"/>
        <end position="331"/>
    </location>
</feature>
<organism evidence="5 6">
    <name type="scientific">Necator americanus</name>
    <name type="common">Human hookworm</name>
    <dbReference type="NCBI Taxonomy" id="51031"/>
    <lineage>
        <taxon>Eukaryota</taxon>
        <taxon>Metazoa</taxon>
        <taxon>Ecdysozoa</taxon>
        <taxon>Nematoda</taxon>
        <taxon>Chromadorea</taxon>
        <taxon>Rhabditida</taxon>
        <taxon>Rhabditina</taxon>
        <taxon>Rhabditomorpha</taxon>
        <taxon>Strongyloidea</taxon>
        <taxon>Ancylostomatidae</taxon>
        <taxon>Bunostominae</taxon>
        <taxon>Necator</taxon>
    </lineage>
</organism>
<sequence>MSGAGSVPHTPGALRPEEIMTDEDFVKAIEAMGGESDDDIGELLKVMNESRIISWEEAERILNDTRNAPIKSSLPEQTRPTEPDNDTDVDQCIQKLLDNDSALKEINLNNMKRTPIPQIRRLIEAMAYNEHCERLSLANMGLYDNDIAALITVIEMNTALKKLNLETNYLSGDFFAKLFKAALVNQTLEEIKAVNQGVSFATTAEKEIIDSIVANTGLTKISINLRLPEGRHKVENATLRNGEYKRILRREAAMKAKWEAEELAKNPVPHLPKEPKTEPKKPVSAAKPAKASPAAKANDTKKAAAKPATAPINKNKPITKPVTSNISNPTISSAAKEKKKETTTSEHRVPEKTPARKPLAPKKDEPATIATEEKKPASRVSSLARKMSDVDQSPTPVIKLGGDGEVTPKKAPSAPAKKPTPSSTEKKVVEGSKTDRIPSKAPLDRKPPQKSKFLAMRSRFLQDEPATIRPETPKKKPAPTPVEPTKPTNEINGVLITAKKLVSEEAKKPSETKTTKKTEKAAETKTATTPEKKKPPAKKGVKKNPVPDAKKKSGSDLPEAKAENELSPDTEEEKNSKTPPKKSSPAPAKKPKLPAGNKVTDTGKKVAGKQSKPAPGKKSGQDAPKQTTNVLAREKIG</sequence>
<keyword evidence="3" id="KW-0206">Cytoskeleton</keyword>
<protein>
    <recommendedName>
        <fullName evidence="7">Tropomodulin</fullName>
    </recommendedName>
</protein>
<dbReference type="InterPro" id="IPR032675">
    <property type="entry name" value="LRR_dom_sf"/>
</dbReference>
<name>A0ABR1DWJ0_NECAM</name>
<feature type="compositionally biased region" description="Basic and acidic residues" evidence="4">
    <location>
        <begin position="361"/>
        <end position="376"/>
    </location>
</feature>
<feature type="region of interest" description="Disordered" evidence="4">
    <location>
        <begin position="263"/>
        <end position="637"/>
    </location>
</feature>
<dbReference type="EMBL" id="JAVFWL010000005">
    <property type="protein sequence ID" value="KAK6754568.1"/>
    <property type="molecule type" value="Genomic_DNA"/>
</dbReference>
<feature type="compositionally biased region" description="Basic and acidic residues" evidence="4">
    <location>
        <begin position="271"/>
        <end position="281"/>
    </location>
</feature>
<evidence type="ECO:0000313" key="5">
    <source>
        <dbReference type="EMBL" id="KAK6754568.1"/>
    </source>
</evidence>
<evidence type="ECO:0000256" key="3">
    <source>
        <dbReference type="ARBA" id="ARBA00023212"/>
    </source>
</evidence>
<feature type="region of interest" description="Disordered" evidence="4">
    <location>
        <begin position="66"/>
        <end position="88"/>
    </location>
</feature>
<dbReference type="PANTHER" id="PTHR10901">
    <property type="entry name" value="TROPOMODULIN"/>
    <property type="match status" value="1"/>
</dbReference>
<evidence type="ECO:0008006" key="7">
    <source>
        <dbReference type="Google" id="ProtNLM"/>
    </source>
</evidence>
<evidence type="ECO:0000313" key="6">
    <source>
        <dbReference type="Proteomes" id="UP001303046"/>
    </source>
</evidence>
<feature type="compositionally biased region" description="Low complexity" evidence="4">
    <location>
        <begin position="409"/>
        <end position="423"/>
    </location>
</feature>
<comment type="subcellular location">
    <subcellularLocation>
        <location evidence="1">Cytoplasm</location>
        <location evidence="1">Cytoskeleton</location>
    </subcellularLocation>
</comment>
<dbReference type="InterPro" id="IPR004934">
    <property type="entry name" value="TMOD"/>
</dbReference>
<keyword evidence="2" id="KW-0963">Cytoplasm</keyword>